<comment type="caution">
    <text evidence="2">The sequence shown here is derived from an EMBL/GenBank/DDBJ whole genome shotgun (WGS) entry which is preliminary data.</text>
</comment>
<dbReference type="EMBL" id="BPLR01016400">
    <property type="protein sequence ID" value="GIY83564.1"/>
    <property type="molecule type" value="Genomic_DNA"/>
</dbReference>
<feature type="region of interest" description="Disordered" evidence="1">
    <location>
        <begin position="1"/>
        <end position="32"/>
    </location>
</feature>
<keyword evidence="3" id="KW-1185">Reference proteome</keyword>
<evidence type="ECO:0000313" key="3">
    <source>
        <dbReference type="Proteomes" id="UP001054945"/>
    </source>
</evidence>
<dbReference type="Proteomes" id="UP001054945">
    <property type="component" value="Unassembled WGS sequence"/>
</dbReference>
<proteinExistence type="predicted"/>
<accession>A0AAV4WNY3</accession>
<protein>
    <submittedName>
        <fullName evidence="2">Uncharacterized protein</fullName>
    </submittedName>
</protein>
<feature type="region of interest" description="Disordered" evidence="1">
    <location>
        <begin position="81"/>
        <end position="110"/>
    </location>
</feature>
<evidence type="ECO:0000313" key="2">
    <source>
        <dbReference type="EMBL" id="GIY83564.1"/>
    </source>
</evidence>
<dbReference type="AlphaFoldDB" id="A0AAV4WNY3"/>
<reference evidence="2 3" key="1">
    <citation type="submission" date="2021-06" db="EMBL/GenBank/DDBJ databases">
        <title>Caerostris extrusa draft genome.</title>
        <authorList>
            <person name="Kono N."/>
            <person name="Arakawa K."/>
        </authorList>
    </citation>
    <scope>NUCLEOTIDE SEQUENCE [LARGE SCALE GENOMIC DNA]</scope>
</reference>
<sequence>MTLDKEARATGRGRSLCQQGFERKNSPFPEHELCTPTYSLSGRAQSEPRKTNISRRANIRSGQVFSDHILYLFINRVHPHLPPPSPHFRSLPPPSPKPGKRRPTPISADD</sequence>
<feature type="compositionally biased region" description="Basic and acidic residues" evidence="1">
    <location>
        <begin position="21"/>
        <end position="32"/>
    </location>
</feature>
<organism evidence="2 3">
    <name type="scientific">Caerostris extrusa</name>
    <name type="common">Bark spider</name>
    <name type="synonym">Caerostris bankana</name>
    <dbReference type="NCBI Taxonomy" id="172846"/>
    <lineage>
        <taxon>Eukaryota</taxon>
        <taxon>Metazoa</taxon>
        <taxon>Ecdysozoa</taxon>
        <taxon>Arthropoda</taxon>
        <taxon>Chelicerata</taxon>
        <taxon>Arachnida</taxon>
        <taxon>Araneae</taxon>
        <taxon>Araneomorphae</taxon>
        <taxon>Entelegynae</taxon>
        <taxon>Araneoidea</taxon>
        <taxon>Araneidae</taxon>
        <taxon>Caerostris</taxon>
    </lineage>
</organism>
<gene>
    <name evidence="2" type="ORF">CEXT_61</name>
</gene>
<name>A0AAV4WNY3_CAEEX</name>
<evidence type="ECO:0000256" key="1">
    <source>
        <dbReference type="SAM" id="MobiDB-lite"/>
    </source>
</evidence>
<feature type="compositionally biased region" description="Pro residues" evidence="1">
    <location>
        <begin position="81"/>
        <end position="97"/>
    </location>
</feature>